<feature type="compositionally biased region" description="Polar residues" evidence="1">
    <location>
        <begin position="179"/>
        <end position="188"/>
    </location>
</feature>
<feature type="compositionally biased region" description="Basic and acidic residues" evidence="1">
    <location>
        <begin position="167"/>
        <end position="176"/>
    </location>
</feature>
<dbReference type="AlphaFoldDB" id="A0A2G9GPC2"/>
<dbReference type="Proteomes" id="UP000231279">
    <property type="component" value="Unassembled WGS sequence"/>
</dbReference>
<keyword evidence="3" id="KW-1185">Reference proteome</keyword>
<reference evidence="3" key="1">
    <citation type="journal article" date="2018" name="Gigascience">
        <title>Genome assembly of the Pink Ipe (Handroanthus impetiginosus, Bignoniaceae), a highly valued, ecologically keystone Neotropical timber forest tree.</title>
        <authorList>
            <person name="Silva-Junior O.B."/>
            <person name="Grattapaglia D."/>
            <person name="Novaes E."/>
            <person name="Collevatti R.G."/>
        </authorList>
    </citation>
    <scope>NUCLEOTIDE SEQUENCE [LARGE SCALE GENOMIC DNA]</scope>
    <source>
        <strain evidence="3">cv. UFG-1</strain>
    </source>
</reference>
<name>A0A2G9GPC2_9LAMI</name>
<evidence type="ECO:0000313" key="3">
    <source>
        <dbReference type="Proteomes" id="UP000231279"/>
    </source>
</evidence>
<comment type="caution">
    <text evidence="2">The sequence shown here is derived from an EMBL/GenBank/DDBJ whole genome shotgun (WGS) entry which is preliminary data.</text>
</comment>
<evidence type="ECO:0000313" key="2">
    <source>
        <dbReference type="EMBL" id="PIN07062.1"/>
    </source>
</evidence>
<dbReference type="EMBL" id="NKXS01004229">
    <property type="protein sequence ID" value="PIN07062.1"/>
    <property type="molecule type" value="Genomic_DNA"/>
</dbReference>
<feature type="region of interest" description="Disordered" evidence="1">
    <location>
        <begin position="141"/>
        <end position="188"/>
    </location>
</feature>
<gene>
    <name evidence="2" type="ORF">CDL12_20374</name>
</gene>
<evidence type="ECO:0000256" key="1">
    <source>
        <dbReference type="SAM" id="MobiDB-lite"/>
    </source>
</evidence>
<feature type="region of interest" description="Disordered" evidence="1">
    <location>
        <begin position="92"/>
        <end position="116"/>
    </location>
</feature>
<organism evidence="2 3">
    <name type="scientific">Handroanthus impetiginosus</name>
    <dbReference type="NCBI Taxonomy" id="429701"/>
    <lineage>
        <taxon>Eukaryota</taxon>
        <taxon>Viridiplantae</taxon>
        <taxon>Streptophyta</taxon>
        <taxon>Embryophyta</taxon>
        <taxon>Tracheophyta</taxon>
        <taxon>Spermatophyta</taxon>
        <taxon>Magnoliopsida</taxon>
        <taxon>eudicotyledons</taxon>
        <taxon>Gunneridae</taxon>
        <taxon>Pentapetalae</taxon>
        <taxon>asterids</taxon>
        <taxon>lamiids</taxon>
        <taxon>Lamiales</taxon>
        <taxon>Bignoniaceae</taxon>
        <taxon>Crescentiina</taxon>
        <taxon>Tabebuia alliance</taxon>
        <taxon>Handroanthus</taxon>
    </lineage>
</organism>
<sequence length="188" mass="22109">MSRKRRDWHAVCKIKARNRIDIPPILTQNQANESNVEAPYQEDATLFKVLFNVNLDYSSILVDNNAYLLEVPSNEIRQNLIFLTRNGFDREDREVQEDTEENDNKEKEVEFEDFDSTDDKVRRTELHTLEINDERSVFPSKYDEQSITLNKEAKHDGQLNEAQNSSNERRRGETKRSHVPSNYDTLFA</sequence>
<proteinExistence type="predicted"/>
<protein>
    <submittedName>
        <fullName evidence="2">Uncharacterized protein</fullName>
    </submittedName>
</protein>
<accession>A0A2G9GPC2</accession>